<keyword evidence="2" id="KW-1185">Reference proteome</keyword>
<evidence type="ECO:0008006" key="3">
    <source>
        <dbReference type="Google" id="ProtNLM"/>
    </source>
</evidence>
<dbReference type="Pfam" id="PF05936">
    <property type="entry name" value="T6SS_VasE"/>
    <property type="match status" value="2"/>
</dbReference>
<reference evidence="1 2" key="1">
    <citation type="submission" date="2023-03" db="EMBL/GenBank/DDBJ databases">
        <title>Draft genome sequence of Thalassotalea insulae KCTC 62186T.</title>
        <authorList>
            <person name="Sawabe T."/>
        </authorList>
    </citation>
    <scope>NUCLEOTIDE SEQUENCE [LARGE SCALE GENOMIC DNA]</scope>
    <source>
        <strain evidence="1 2">KCTC 62186</strain>
    </source>
</reference>
<evidence type="ECO:0000313" key="2">
    <source>
        <dbReference type="Proteomes" id="UP001157186"/>
    </source>
</evidence>
<dbReference type="EMBL" id="BSST01000001">
    <property type="protein sequence ID" value="GLX80375.1"/>
    <property type="molecule type" value="Genomic_DNA"/>
</dbReference>
<sequence length="491" mass="56086">MSQNYLHQHGPLPLSVCWHEGMLLSPQHFQQDHIFWESQLQSFAQNAGPYRWGVISMKLDEGRLLEGEIYITELRAVMPDGLLIDYKEIDTTASGRPPLQLDISDSDELLQNNKVMVQLTVPIRLPGSASNKSDIQRFLVVDSDPVKDDNTGEGETDLQRLLPIMSLQAAKTINKQYVALPLFEVLFTDGPQYKISDYCPPMLSINADDFLKLGNRELIPDDDEKHQKDAEFNRIPLQRRLQRVALDIRKKAKQLAGFSEGGDEQFGLRVTEQHRLWIRAMVQHLAEFELVADNPVCSPWQTYQVLARLIGSMSDLDAGLIPPKLPRYRHEDCWNSLEFALRYVNNRLKDVNVRYTSLAMDEGRNGIFSIMFDKAWDEQDLLIELKPRPNQSVEDLEKWMADCRIASPKIHKELAMKRILGASTTPTESDDATGITSMAGHALFYIKFDAQFIKVGQPLTIVCTNGKLKHHQPKRIMVHLPHEPGLKREQE</sequence>
<name>A0ABQ6H017_9GAMM</name>
<dbReference type="PANTHER" id="PTHR35566">
    <property type="entry name" value="BLR3599 PROTEIN"/>
    <property type="match status" value="1"/>
</dbReference>
<gene>
    <name evidence="1" type="ORF">tinsulaeT_37150</name>
</gene>
<proteinExistence type="predicted"/>
<dbReference type="InterPro" id="IPR010263">
    <property type="entry name" value="T6SS_TssK"/>
</dbReference>
<dbReference type="NCBIfam" id="TIGR03353">
    <property type="entry name" value="VI_chp_4"/>
    <property type="match status" value="1"/>
</dbReference>
<dbReference type="PANTHER" id="PTHR35566:SF1">
    <property type="entry name" value="TYPE VI SECRETION SYSTEM BASEPLATE COMPONENT TSSK1"/>
    <property type="match status" value="1"/>
</dbReference>
<evidence type="ECO:0000313" key="1">
    <source>
        <dbReference type="EMBL" id="GLX80375.1"/>
    </source>
</evidence>
<comment type="caution">
    <text evidence="1">The sequence shown here is derived from an EMBL/GenBank/DDBJ whole genome shotgun (WGS) entry which is preliminary data.</text>
</comment>
<accession>A0ABQ6H017</accession>
<dbReference type="RefSeq" id="WP_284246357.1">
    <property type="nucleotide sequence ID" value="NZ_BSST01000001.1"/>
</dbReference>
<organism evidence="1 2">
    <name type="scientific">Thalassotalea insulae</name>
    <dbReference type="NCBI Taxonomy" id="2056778"/>
    <lineage>
        <taxon>Bacteria</taxon>
        <taxon>Pseudomonadati</taxon>
        <taxon>Pseudomonadota</taxon>
        <taxon>Gammaproteobacteria</taxon>
        <taxon>Alteromonadales</taxon>
        <taxon>Colwelliaceae</taxon>
        <taxon>Thalassotalea</taxon>
    </lineage>
</organism>
<protein>
    <recommendedName>
        <fullName evidence="3">Type VI secretion system baseplate subunit TssK</fullName>
    </recommendedName>
</protein>
<dbReference type="Proteomes" id="UP001157186">
    <property type="component" value="Unassembled WGS sequence"/>
</dbReference>